<dbReference type="InterPro" id="IPR001123">
    <property type="entry name" value="LeuE-type"/>
</dbReference>
<feature type="transmembrane region" description="Helical" evidence="6">
    <location>
        <begin position="69"/>
        <end position="86"/>
    </location>
</feature>
<name>A0A5C8LVZ8_9GAMM</name>
<evidence type="ECO:0000313" key="8">
    <source>
        <dbReference type="Proteomes" id="UP000321814"/>
    </source>
</evidence>
<keyword evidence="4 6" id="KW-1133">Transmembrane helix</keyword>
<keyword evidence="8" id="KW-1185">Reference proteome</keyword>
<dbReference type="PANTHER" id="PTHR30086">
    <property type="entry name" value="ARGININE EXPORTER PROTEIN ARGO"/>
    <property type="match status" value="1"/>
</dbReference>
<dbReference type="GO" id="GO:0033228">
    <property type="term" value="P:cysteine export across plasma membrane"/>
    <property type="evidence" value="ECO:0007669"/>
    <property type="project" value="TreeGrafter"/>
</dbReference>
<dbReference type="Proteomes" id="UP000321814">
    <property type="component" value="Unassembled WGS sequence"/>
</dbReference>
<gene>
    <name evidence="7" type="ORF">FU839_12450</name>
</gene>
<keyword evidence="3 6" id="KW-0812">Transmembrane</keyword>
<keyword evidence="5 6" id="KW-0472">Membrane</keyword>
<feature type="transmembrane region" description="Helical" evidence="6">
    <location>
        <begin position="178"/>
        <end position="200"/>
    </location>
</feature>
<evidence type="ECO:0000256" key="6">
    <source>
        <dbReference type="SAM" id="Phobius"/>
    </source>
</evidence>
<proteinExistence type="predicted"/>
<comment type="caution">
    <text evidence="7">The sequence shown here is derived from an EMBL/GenBank/DDBJ whole genome shotgun (WGS) entry which is preliminary data.</text>
</comment>
<comment type="subcellular location">
    <subcellularLocation>
        <location evidence="1">Cell membrane</location>
        <topology evidence="1">Multi-pass membrane protein</topology>
    </subcellularLocation>
</comment>
<evidence type="ECO:0000313" key="7">
    <source>
        <dbReference type="EMBL" id="TXK79879.1"/>
    </source>
</evidence>
<evidence type="ECO:0000256" key="5">
    <source>
        <dbReference type="ARBA" id="ARBA00023136"/>
    </source>
</evidence>
<evidence type="ECO:0000256" key="3">
    <source>
        <dbReference type="ARBA" id="ARBA00022692"/>
    </source>
</evidence>
<feature type="transmembrane region" description="Helical" evidence="6">
    <location>
        <begin position="146"/>
        <end position="166"/>
    </location>
</feature>
<dbReference type="OrthoDB" id="9812084at2"/>
<dbReference type="AlphaFoldDB" id="A0A5C8LVZ8"/>
<dbReference type="GO" id="GO:0015171">
    <property type="term" value="F:amino acid transmembrane transporter activity"/>
    <property type="evidence" value="ECO:0007669"/>
    <property type="project" value="TreeGrafter"/>
</dbReference>
<dbReference type="EMBL" id="VRLR01000008">
    <property type="protein sequence ID" value="TXK79879.1"/>
    <property type="molecule type" value="Genomic_DNA"/>
</dbReference>
<dbReference type="PANTHER" id="PTHR30086:SF20">
    <property type="entry name" value="ARGININE EXPORTER PROTEIN ARGO-RELATED"/>
    <property type="match status" value="1"/>
</dbReference>
<evidence type="ECO:0000256" key="2">
    <source>
        <dbReference type="ARBA" id="ARBA00022475"/>
    </source>
</evidence>
<keyword evidence="2" id="KW-1003">Cell membrane</keyword>
<dbReference type="GO" id="GO:0005886">
    <property type="term" value="C:plasma membrane"/>
    <property type="evidence" value="ECO:0007669"/>
    <property type="project" value="UniProtKB-SubCell"/>
</dbReference>
<accession>A0A5C8LVZ8</accession>
<protein>
    <submittedName>
        <fullName evidence="7">LysE family translocator</fullName>
    </submittedName>
</protein>
<evidence type="ECO:0000256" key="1">
    <source>
        <dbReference type="ARBA" id="ARBA00004651"/>
    </source>
</evidence>
<reference evidence="7 8" key="1">
    <citation type="submission" date="2019-08" db="EMBL/GenBank/DDBJ databases">
        <title>Draft genome analysis of Rheinheimera tangshanensis isolated from the roots of fresh rice plants (Oryza sativa).</title>
        <authorList>
            <person name="Yu Q."/>
            <person name="Qi Y."/>
            <person name="Zhang H."/>
            <person name="Pu J."/>
        </authorList>
    </citation>
    <scope>NUCLEOTIDE SEQUENCE [LARGE SCALE GENOMIC DNA]</scope>
    <source>
        <strain evidence="7 8">JA3-B52</strain>
    </source>
</reference>
<dbReference type="RefSeq" id="WP_053424953.1">
    <property type="nucleotide sequence ID" value="NZ_BAAAGC010000005.1"/>
</dbReference>
<organism evidence="7 8">
    <name type="scientific">Rheinheimera tangshanensis</name>
    <dbReference type="NCBI Taxonomy" id="400153"/>
    <lineage>
        <taxon>Bacteria</taxon>
        <taxon>Pseudomonadati</taxon>
        <taxon>Pseudomonadota</taxon>
        <taxon>Gammaproteobacteria</taxon>
        <taxon>Chromatiales</taxon>
        <taxon>Chromatiaceae</taxon>
        <taxon>Rheinheimera</taxon>
    </lineage>
</organism>
<evidence type="ECO:0000256" key="4">
    <source>
        <dbReference type="ARBA" id="ARBA00022989"/>
    </source>
</evidence>
<feature type="transmembrane region" description="Helical" evidence="6">
    <location>
        <begin position="40"/>
        <end position="62"/>
    </location>
</feature>
<dbReference type="Pfam" id="PF01810">
    <property type="entry name" value="LysE"/>
    <property type="match status" value="1"/>
</dbReference>
<sequence length="204" mass="22459">MDVFFAVLFFAFSTTITPGPNNIMMLSSGVNYGVKASLPHFFGICFGFPLMVLLVGLGFGVVFERFPQLHLWIKIIGVLYLLWLAWKIGSSTPSSIEGSDAKPFSFLQAALFQWVNGKAWIMASGAVAAFTTVSGNAWWDVTQITTAFLLVSFPCVGVWLTCGALLRSVLNQPLYQRVFNWAMALLLVVSVGPVLAELYAQWML</sequence>